<dbReference type="InterPro" id="IPR017871">
    <property type="entry name" value="ABC_transporter-like_CS"/>
</dbReference>
<dbReference type="Gene3D" id="3.40.50.300">
    <property type="entry name" value="P-loop containing nucleotide triphosphate hydrolases"/>
    <property type="match status" value="2"/>
</dbReference>
<feature type="domain" description="ABC transporter" evidence="5">
    <location>
        <begin position="1"/>
        <end position="217"/>
    </location>
</feature>
<accession>A0A372MFQ8</accession>
<dbReference type="Proteomes" id="UP000264002">
    <property type="component" value="Unassembled WGS sequence"/>
</dbReference>
<dbReference type="GO" id="GO:0005524">
    <property type="term" value="F:ATP binding"/>
    <property type="evidence" value="ECO:0007669"/>
    <property type="project" value="UniProtKB-KW"/>
</dbReference>
<dbReference type="CDD" id="cd03216">
    <property type="entry name" value="ABC_Carb_Monos_I"/>
    <property type="match status" value="1"/>
</dbReference>
<dbReference type="GO" id="GO:0016887">
    <property type="term" value="F:ATP hydrolysis activity"/>
    <property type="evidence" value="ECO:0007669"/>
    <property type="project" value="InterPro"/>
</dbReference>
<keyword evidence="4 6" id="KW-0067">ATP-binding</keyword>
<gene>
    <name evidence="6" type="ORF">DYP60_12050</name>
</gene>
<dbReference type="CDD" id="cd03215">
    <property type="entry name" value="ABC_Carb_Monos_II"/>
    <property type="match status" value="1"/>
</dbReference>
<feature type="domain" description="ABC transporter" evidence="5">
    <location>
        <begin position="227"/>
        <end position="472"/>
    </location>
</feature>
<dbReference type="PANTHER" id="PTHR43790">
    <property type="entry name" value="CARBOHYDRATE TRANSPORT ATP-BINDING PROTEIN MG119-RELATED"/>
    <property type="match status" value="1"/>
</dbReference>
<dbReference type="PANTHER" id="PTHR43790:SF9">
    <property type="entry name" value="GALACTOFURANOSE TRANSPORTER ATP-BINDING PROTEIN YTFR"/>
    <property type="match status" value="1"/>
</dbReference>
<evidence type="ECO:0000313" key="7">
    <source>
        <dbReference type="Proteomes" id="UP000264002"/>
    </source>
</evidence>
<dbReference type="SUPFAM" id="SSF52540">
    <property type="entry name" value="P-loop containing nucleoside triphosphate hydrolases"/>
    <property type="match status" value="2"/>
</dbReference>
<keyword evidence="2" id="KW-0677">Repeat</keyword>
<comment type="caution">
    <text evidence="6">The sequence shown here is derived from an EMBL/GenBank/DDBJ whole genome shotgun (WGS) entry which is preliminary data.</text>
</comment>
<reference evidence="6 7" key="2">
    <citation type="submission" date="2018-09" db="EMBL/GenBank/DDBJ databases">
        <title>Genome of Sphaerochaeta halotolerans strain 4-11.</title>
        <authorList>
            <person name="Nazina T.N."/>
            <person name="Sokolova D.S."/>
        </authorList>
    </citation>
    <scope>NUCLEOTIDE SEQUENCE [LARGE SCALE GENOMIC DNA]</scope>
    <source>
        <strain evidence="6 7">4-11</strain>
    </source>
</reference>
<reference evidence="7" key="1">
    <citation type="submission" date="2018-08" db="EMBL/GenBank/DDBJ databases">
        <authorList>
            <person name="Grouzdev D.S."/>
            <person name="Krutkina M.S."/>
        </authorList>
    </citation>
    <scope>NUCLEOTIDE SEQUENCE [LARGE SCALE GENOMIC DNA]</scope>
    <source>
        <strain evidence="7">4-11</strain>
    </source>
</reference>
<dbReference type="PROSITE" id="PS00211">
    <property type="entry name" value="ABC_TRANSPORTER_1"/>
    <property type="match status" value="1"/>
</dbReference>
<keyword evidence="3" id="KW-0547">Nucleotide-binding</keyword>
<evidence type="ECO:0000256" key="4">
    <source>
        <dbReference type="ARBA" id="ARBA00022840"/>
    </source>
</evidence>
<name>A0A372MFQ8_9SPIR</name>
<evidence type="ECO:0000259" key="5">
    <source>
        <dbReference type="PROSITE" id="PS50893"/>
    </source>
</evidence>
<dbReference type="SMART" id="SM00382">
    <property type="entry name" value="AAA"/>
    <property type="match status" value="2"/>
</dbReference>
<sequence length="473" mass="52238">MNVKRGEVHGLVGENGAGKSTLIKVLAGAHAPNDGEIFFDGQSFSALTPRQAMGLGISCIYQELNQVNYMTVAENIFLGRELKTSHAFVDRKTQVEVARELLADFELDIDPNTPVGLLGVGKRQMVEICKAVHSKAKLIIMDEPTASLSEKEAGELFKIIKKLRQQQVTMIFISHRLEEVKSVCDSLTVMRDGEVVANRRIEDVSVDNIIKLMVGRDIKNKYPKVETQRGDVVLEVKGLTKAGEYENVSFKVHAGEILGVSGLVGAGRTESIRGLTGADPIDAGEVYIHGKKVNIKTPQDSIRNGIAFLTEDRKGQGLVLLETVEFNTTLVDLKQFKTRKPFLDLRKMKDVAKQMVDSLRIKVPNVTTLAGQLSGGNQQKVVLAKWLLSESDIFIFDEPTRGIDVGAKIEVYNLINELVSNGKAVIMISSEMDECMGMADRIIVYHEGQVMGELDRENFSDEKIMYAASGYHI</sequence>
<dbReference type="PROSITE" id="PS50893">
    <property type="entry name" value="ABC_TRANSPORTER_2"/>
    <property type="match status" value="2"/>
</dbReference>
<evidence type="ECO:0000256" key="1">
    <source>
        <dbReference type="ARBA" id="ARBA00022448"/>
    </source>
</evidence>
<dbReference type="InterPro" id="IPR003593">
    <property type="entry name" value="AAA+_ATPase"/>
</dbReference>
<proteinExistence type="predicted"/>
<keyword evidence="7" id="KW-1185">Reference proteome</keyword>
<dbReference type="InterPro" id="IPR050107">
    <property type="entry name" value="ABC_carbohydrate_import_ATPase"/>
</dbReference>
<organism evidence="6 7">
    <name type="scientific">Sphaerochaeta halotolerans</name>
    <dbReference type="NCBI Taxonomy" id="2293840"/>
    <lineage>
        <taxon>Bacteria</taxon>
        <taxon>Pseudomonadati</taxon>
        <taxon>Spirochaetota</taxon>
        <taxon>Spirochaetia</taxon>
        <taxon>Spirochaetales</taxon>
        <taxon>Sphaerochaetaceae</taxon>
        <taxon>Sphaerochaeta</taxon>
    </lineage>
</organism>
<keyword evidence="1" id="KW-0813">Transport</keyword>
<protein>
    <submittedName>
        <fullName evidence="6">Sugar ABC transporter ATP-binding protein</fullName>
    </submittedName>
</protein>
<dbReference type="InterPro" id="IPR027417">
    <property type="entry name" value="P-loop_NTPase"/>
</dbReference>
<dbReference type="InterPro" id="IPR003439">
    <property type="entry name" value="ABC_transporter-like_ATP-bd"/>
</dbReference>
<dbReference type="EMBL" id="QUWK01000014">
    <property type="protein sequence ID" value="RFU94020.1"/>
    <property type="molecule type" value="Genomic_DNA"/>
</dbReference>
<evidence type="ECO:0000313" key="6">
    <source>
        <dbReference type="EMBL" id="RFU94020.1"/>
    </source>
</evidence>
<evidence type="ECO:0000256" key="3">
    <source>
        <dbReference type="ARBA" id="ARBA00022741"/>
    </source>
</evidence>
<dbReference type="AlphaFoldDB" id="A0A372MFQ8"/>
<dbReference type="Pfam" id="PF00005">
    <property type="entry name" value="ABC_tran"/>
    <property type="match status" value="2"/>
</dbReference>
<evidence type="ECO:0000256" key="2">
    <source>
        <dbReference type="ARBA" id="ARBA00022737"/>
    </source>
</evidence>